<comment type="caution">
    <text evidence="2">The sequence shown here is derived from an EMBL/GenBank/DDBJ whole genome shotgun (WGS) entry which is preliminary data.</text>
</comment>
<feature type="region of interest" description="Disordered" evidence="1">
    <location>
        <begin position="327"/>
        <end position="347"/>
    </location>
</feature>
<sequence length="719" mass="80344">MKTVFIPILIFFCTLQMIYSQSENGVVALDIPVRNSLMFNRFIANPTFSFVREPNMYIALTNKRELLELEDAPQTFLGTYSGRFGENVGAGIGLFQQNYGVFTTFGGLLNVAYNIRLQEDSNLTFGINAGAYNSGLNNGKVVTNFDDPALENIPSNFSLTASPSFNYGTGFMDFGITLHNIVTYNFQTSGIIKENPEQGIQGHLMYTGYLGGYGFFGESKFTALGKTEFQKDNTILSGTILLTVPKGIWAQASYNTIYGASGGLGINITPQIAIEYQYEKAFMGLSDLGASHEITLAYRFKNNNYYDYSRDEELAGLFTSGSKRKKKKSSKKAVATTPETTITQPEEESIPEDLFTDTREKERIAAKEKARQEAEAQARIASEEKARQEAEAQARIASEEKARQEAETQARIVSEEKEVKETTSEIINPTDAIGQQLNTLTNQTETEAVAQTKLLAQLESAVASKQQTLSDLKEENDLGEQGIFVAPKPFKSITGENEAIENLKINLDTVILRQARKIAQLEALLIDRRKTFKNKDDATNLHFQTTLATLKSEQNKAIKTREALVSSLTQIAVATAFERKRRIKRASYTNEEARYSQDRARLAAIKQNTPKQQTPLAIEDLDFGEERNTNIQILKNVSNTESGYYLVVAVHNDSGKRDDFLTKVVASGKQNIDFFYDVNTSKYYIYTQKFDSIQEANAALNLKGNNIYEEKMSLLKIEN</sequence>
<protein>
    <recommendedName>
        <fullName evidence="4">SPOR domain-containing protein</fullName>
    </recommendedName>
</protein>
<proteinExistence type="predicted"/>
<dbReference type="STRING" id="1763537.ULVI_11040"/>
<evidence type="ECO:0000313" key="2">
    <source>
        <dbReference type="EMBL" id="OAB78013.1"/>
    </source>
</evidence>
<keyword evidence="3" id="KW-1185">Reference proteome</keyword>
<dbReference type="Proteomes" id="UP000077013">
    <property type="component" value="Unassembled WGS sequence"/>
</dbReference>
<gene>
    <name evidence="2" type="ORF">ULVI_11040</name>
</gene>
<dbReference type="Pfam" id="PF11751">
    <property type="entry name" value="PorP_SprF"/>
    <property type="match status" value="1"/>
</dbReference>
<reference evidence="2 3" key="1">
    <citation type="submission" date="2016-02" db="EMBL/GenBank/DDBJ databases">
        <title>Ulvibacter sp. LPB0005, isolated from Thais luteostoma.</title>
        <authorList>
            <person name="Shin S.-K."/>
            <person name="Yi H."/>
        </authorList>
    </citation>
    <scope>NUCLEOTIDE SEQUENCE [LARGE SCALE GENOMIC DNA]</scope>
    <source>
        <strain evidence="2 3">LPB0005</strain>
    </source>
</reference>
<evidence type="ECO:0000256" key="1">
    <source>
        <dbReference type="SAM" id="MobiDB-lite"/>
    </source>
</evidence>
<name>A0A167GXM4_9FLAO</name>
<dbReference type="InterPro" id="IPR019861">
    <property type="entry name" value="PorP/SprF_Bacteroidetes"/>
</dbReference>
<evidence type="ECO:0008006" key="4">
    <source>
        <dbReference type="Google" id="ProtNLM"/>
    </source>
</evidence>
<dbReference type="OrthoDB" id="1393025at2"/>
<dbReference type="EMBL" id="LRXL01000045">
    <property type="protein sequence ID" value="OAB78013.1"/>
    <property type="molecule type" value="Genomic_DNA"/>
</dbReference>
<organism evidence="2 3">
    <name type="scientific">Cochleicola gelatinilyticus</name>
    <dbReference type="NCBI Taxonomy" id="1763537"/>
    <lineage>
        <taxon>Bacteria</taxon>
        <taxon>Pseudomonadati</taxon>
        <taxon>Bacteroidota</taxon>
        <taxon>Flavobacteriia</taxon>
        <taxon>Flavobacteriales</taxon>
        <taxon>Flavobacteriaceae</taxon>
        <taxon>Cochleicola</taxon>
    </lineage>
</organism>
<accession>A0A167GXM4</accession>
<evidence type="ECO:0000313" key="3">
    <source>
        <dbReference type="Proteomes" id="UP000077013"/>
    </source>
</evidence>
<feature type="region of interest" description="Disordered" evidence="1">
    <location>
        <begin position="370"/>
        <end position="403"/>
    </location>
</feature>
<dbReference type="RefSeq" id="WP_082830853.1">
    <property type="nucleotide sequence ID" value="NZ_LRXL01000045.1"/>
</dbReference>
<dbReference type="NCBIfam" id="TIGR03519">
    <property type="entry name" value="T9SS_PorP_fam"/>
    <property type="match status" value="1"/>
</dbReference>
<dbReference type="AlphaFoldDB" id="A0A167GXM4"/>